<dbReference type="AlphaFoldDB" id="A0AA36AK98"/>
<keyword evidence="2" id="KW-1185">Reference proteome</keyword>
<proteinExistence type="predicted"/>
<sequence>MLYDICVFATHCLSQTVAINEIITELTTNNTKRYEYTKKFLFDFIFQSILKAMNRLYYYKVFVVPIRLHSLYFMLYDQNLMISRSSPG</sequence>
<evidence type="ECO:0000313" key="1">
    <source>
        <dbReference type="EMBL" id="CAI9717609.1"/>
    </source>
</evidence>
<accession>A0AA36AK98</accession>
<evidence type="ECO:0000313" key="2">
    <source>
        <dbReference type="Proteomes" id="UP001162480"/>
    </source>
</evidence>
<reference evidence="1" key="1">
    <citation type="submission" date="2023-08" db="EMBL/GenBank/DDBJ databases">
        <authorList>
            <person name="Alioto T."/>
            <person name="Alioto T."/>
            <person name="Gomez Garrido J."/>
        </authorList>
    </citation>
    <scope>NUCLEOTIDE SEQUENCE</scope>
</reference>
<dbReference type="EMBL" id="OX597815">
    <property type="protein sequence ID" value="CAI9717609.1"/>
    <property type="molecule type" value="Genomic_DNA"/>
</dbReference>
<name>A0AA36AK98_OCTVU</name>
<gene>
    <name evidence="1" type="ORF">OCTVUL_1B001956</name>
</gene>
<organism evidence="1 2">
    <name type="scientific">Octopus vulgaris</name>
    <name type="common">Common octopus</name>
    <dbReference type="NCBI Taxonomy" id="6645"/>
    <lineage>
        <taxon>Eukaryota</taxon>
        <taxon>Metazoa</taxon>
        <taxon>Spiralia</taxon>
        <taxon>Lophotrochozoa</taxon>
        <taxon>Mollusca</taxon>
        <taxon>Cephalopoda</taxon>
        <taxon>Coleoidea</taxon>
        <taxon>Octopodiformes</taxon>
        <taxon>Octopoda</taxon>
        <taxon>Incirrata</taxon>
        <taxon>Octopodidae</taxon>
        <taxon>Octopus</taxon>
    </lineage>
</organism>
<protein>
    <submittedName>
        <fullName evidence="1">Uncharacterized protein</fullName>
    </submittedName>
</protein>
<dbReference type="Proteomes" id="UP001162480">
    <property type="component" value="Chromosome 2"/>
</dbReference>